<dbReference type="InterPro" id="IPR019201">
    <property type="entry name" value="DUF2065"/>
</dbReference>
<sequence>MQDFVAAIGLVLVIEGLVYGGFPGLARKLATEVLSMPENALRIGGLAAIAVGVAIVWLVRGR</sequence>
<comment type="caution">
    <text evidence="2">The sequence shown here is derived from an EMBL/GenBank/DDBJ whole genome shotgun (WGS) entry which is preliminary data.</text>
</comment>
<keyword evidence="1" id="KW-1133">Transmembrane helix</keyword>
<dbReference type="RefSeq" id="WP_320231826.1">
    <property type="nucleotide sequence ID" value="NZ_JAVIJF010000003.1"/>
</dbReference>
<proteinExistence type="predicted"/>
<keyword evidence="1" id="KW-0812">Transmembrane</keyword>
<reference evidence="2 3" key="1">
    <citation type="submission" date="2023-08" db="EMBL/GenBank/DDBJ databases">
        <title>Implementing the SeqCode for naming new Mesorhizobium species isolated from Vachellia karroo root nodules.</title>
        <authorList>
            <person name="Van Lill M."/>
        </authorList>
    </citation>
    <scope>NUCLEOTIDE SEQUENCE [LARGE SCALE GENOMIC DNA]</scope>
    <source>
        <strain evidence="2 3">MSK 1335</strain>
    </source>
</reference>
<protein>
    <submittedName>
        <fullName evidence="2">DUF2065 domain-containing protein</fullName>
    </submittedName>
</protein>
<evidence type="ECO:0000313" key="3">
    <source>
        <dbReference type="Proteomes" id="UP001276840"/>
    </source>
</evidence>
<name>A0ABU4ZFG7_9HYPH</name>
<keyword evidence="1" id="KW-0472">Membrane</keyword>
<dbReference type="PANTHER" id="PTHR38602:SF1">
    <property type="entry name" value="INNER MEMBRANE PROTEIN"/>
    <property type="match status" value="1"/>
</dbReference>
<gene>
    <name evidence="2" type="ORF">RFM68_06245</name>
</gene>
<dbReference type="Proteomes" id="UP001276840">
    <property type="component" value="Unassembled WGS sequence"/>
</dbReference>
<dbReference type="Pfam" id="PF09838">
    <property type="entry name" value="DUF2065"/>
    <property type="match status" value="1"/>
</dbReference>
<dbReference type="EMBL" id="JAVIJF010000003">
    <property type="protein sequence ID" value="MDX8524101.1"/>
    <property type="molecule type" value="Genomic_DNA"/>
</dbReference>
<accession>A0ABU4ZFG7</accession>
<feature type="transmembrane region" description="Helical" evidence="1">
    <location>
        <begin position="40"/>
        <end position="59"/>
    </location>
</feature>
<evidence type="ECO:0000313" key="2">
    <source>
        <dbReference type="EMBL" id="MDX8524101.1"/>
    </source>
</evidence>
<dbReference type="PANTHER" id="PTHR38602">
    <property type="entry name" value="INNER MEMBRANE PROTEIN-RELATED"/>
    <property type="match status" value="1"/>
</dbReference>
<evidence type="ECO:0000256" key="1">
    <source>
        <dbReference type="SAM" id="Phobius"/>
    </source>
</evidence>
<organism evidence="2 3">
    <name type="scientific">Mesorhizobium montanum</name>
    <dbReference type="NCBI Taxonomy" id="3072323"/>
    <lineage>
        <taxon>Bacteria</taxon>
        <taxon>Pseudomonadati</taxon>
        <taxon>Pseudomonadota</taxon>
        <taxon>Alphaproteobacteria</taxon>
        <taxon>Hyphomicrobiales</taxon>
        <taxon>Phyllobacteriaceae</taxon>
        <taxon>Mesorhizobium</taxon>
    </lineage>
</organism>
<keyword evidence="3" id="KW-1185">Reference proteome</keyword>